<dbReference type="AlphaFoldDB" id="X1NAK4"/>
<proteinExistence type="predicted"/>
<evidence type="ECO:0000313" key="1">
    <source>
        <dbReference type="EMBL" id="GAI15679.1"/>
    </source>
</evidence>
<accession>X1NAK4</accession>
<dbReference type="EMBL" id="BARV01005507">
    <property type="protein sequence ID" value="GAI15679.1"/>
    <property type="molecule type" value="Genomic_DNA"/>
</dbReference>
<protein>
    <submittedName>
        <fullName evidence="1">Uncharacterized protein</fullName>
    </submittedName>
</protein>
<name>X1NAK4_9ZZZZ</name>
<feature type="non-terminal residue" evidence="1">
    <location>
        <position position="58"/>
    </location>
</feature>
<reference evidence="1" key="1">
    <citation type="journal article" date="2014" name="Front. Microbiol.">
        <title>High frequency of phylogenetically diverse reductive dehalogenase-homologous genes in deep subseafloor sedimentary metagenomes.</title>
        <authorList>
            <person name="Kawai M."/>
            <person name="Futagami T."/>
            <person name="Toyoda A."/>
            <person name="Takaki Y."/>
            <person name="Nishi S."/>
            <person name="Hori S."/>
            <person name="Arai W."/>
            <person name="Tsubouchi T."/>
            <person name="Morono Y."/>
            <person name="Uchiyama I."/>
            <person name="Ito T."/>
            <person name="Fujiyama A."/>
            <person name="Inagaki F."/>
            <person name="Takami H."/>
        </authorList>
    </citation>
    <scope>NUCLEOTIDE SEQUENCE</scope>
    <source>
        <strain evidence="1">Expedition CK06-06</strain>
    </source>
</reference>
<organism evidence="1">
    <name type="scientific">marine sediment metagenome</name>
    <dbReference type="NCBI Taxonomy" id="412755"/>
    <lineage>
        <taxon>unclassified sequences</taxon>
        <taxon>metagenomes</taxon>
        <taxon>ecological metagenomes</taxon>
    </lineage>
</organism>
<comment type="caution">
    <text evidence="1">The sequence shown here is derived from an EMBL/GenBank/DDBJ whole genome shotgun (WGS) entry which is preliminary data.</text>
</comment>
<dbReference type="Gene3D" id="1.10.10.60">
    <property type="entry name" value="Homeodomain-like"/>
    <property type="match status" value="1"/>
</dbReference>
<sequence length="58" mass="6867">MPRKNLERKRKRARITPEIVERMVELRKRGFTYKKIARELGIAFQTVAKHMRDEGLGG</sequence>
<gene>
    <name evidence="1" type="ORF">S06H3_11392</name>
</gene>
<dbReference type="InterPro" id="IPR009057">
    <property type="entry name" value="Homeodomain-like_sf"/>
</dbReference>
<dbReference type="SUPFAM" id="SSF46689">
    <property type="entry name" value="Homeodomain-like"/>
    <property type="match status" value="1"/>
</dbReference>